<comment type="caution">
    <text evidence="1">The sequence shown here is derived from an EMBL/GenBank/DDBJ whole genome shotgun (WGS) entry which is preliminary data.</text>
</comment>
<accession>A0ACC2MU56</accession>
<dbReference type="Proteomes" id="UP001234297">
    <property type="component" value="Chromosome 1"/>
</dbReference>
<gene>
    <name evidence="1" type="ORF">MRB53_002320</name>
</gene>
<dbReference type="EMBL" id="CM056809">
    <property type="protein sequence ID" value="KAJ8649297.1"/>
    <property type="molecule type" value="Genomic_DNA"/>
</dbReference>
<evidence type="ECO:0000313" key="1">
    <source>
        <dbReference type="EMBL" id="KAJ8649297.1"/>
    </source>
</evidence>
<reference evidence="1 2" key="1">
    <citation type="journal article" date="2022" name="Hortic Res">
        <title>A haplotype resolved chromosomal level avocado genome allows analysis of novel avocado genes.</title>
        <authorList>
            <person name="Nath O."/>
            <person name="Fletcher S.J."/>
            <person name="Hayward A."/>
            <person name="Shaw L.M."/>
            <person name="Masouleh A.K."/>
            <person name="Furtado A."/>
            <person name="Henry R.J."/>
            <person name="Mitter N."/>
        </authorList>
    </citation>
    <scope>NUCLEOTIDE SEQUENCE [LARGE SCALE GENOMIC DNA]</scope>
    <source>
        <strain evidence="2">cv. Hass</strain>
    </source>
</reference>
<sequence>MRSKSCGLVNLNRKKFCSSIISRLPWVHHTFGSRCRSNVFKSFLPRNYPMSVSSCAWRDSASCSAENMMTRNVDVTEPSKVVYLILDVAA</sequence>
<proteinExistence type="predicted"/>
<organism evidence="1 2">
    <name type="scientific">Persea americana</name>
    <name type="common">Avocado</name>
    <dbReference type="NCBI Taxonomy" id="3435"/>
    <lineage>
        <taxon>Eukaryota</taxon>
        <taxon>Viridiplantae</taxon>
        <taxon>Streptophyta</taxon>
        <taxon>Embryophyta</taxon>
        <taxon>Tracheophyta</taxon>
        <taxon>Spermatophyta</taxon>
        <taxon>Magnoliopsida</taxon>
        <taxon>Magnoliidae</taxon>
        <taxon>Laurales</taxon>
        <taxon>Lauraceae</taxon>
        <taxon>Persea</taxon>
    </lineage>
</organism>
<keyword evidence="2" id="KW-1185">Reference proteome</keyword>
<evidence type="ECO:0000313" key="2">
    <source>
        <dbReference type="Proteomes" id="UP001234297"/>
    </source>
</evidence>
<name>A0ACC2MU56_PERAE</name>
<protein>
    <submittedName>
        <fullName evidence="1">Uncharacterized protein</fullName>
    </submittedName>
</protein>